<dbReference type="Pfam" id="PF00389">
    <property type="entry name" value="2-Hacid_dh"/>
    <property type="match status" value="1"/>
</dbReference>
<dbReference type="PANTHER" id="PTHR42789:SF1">
    <property type="entry name" value="D-ISOMER SPECIFIC 2-HYDROXYACID DEHYDROGENASE FAMILY PROTEIN (AFU_ORTHOLOGUE AFUA_6G10090)"/>
    <property type="match status" value="1"/>
</dbReference>
<feature type="domain" description="D-isomer specific 2-hydroxyacid dehydrogenase catalytic" evidence="5">
    <location>
        <begin position="23"/>
        <end position="316"/>
    </location>
</feature>
<evidence type="ECO:0000313" key="8">
    <source>
        <dbReference type="Proteomes" id="UP001428290"/>
    </source>
</evidence>
<gene>
    <name evidence="7" type="primary">hprA</name>
    <name evidence="7" type="ORF">Hgul01_04977</name>
</gene>
<accession>A0ABP9X6Z8</accession>
<dbReference type="InterPro" id="IPR006139">
    <property type="entry name" value="D-isomer_2_OHA_DH_cat_dom"/>
</dbReference>
<dbReference type="PANTHER" id="PTHR42789">
    <property type="entry name" value="D-ISOMER SPECIFIC 2-HYDROXYACID DEHYDROGENASE FAMILY PROTEIN (AFU_ORTHOLOGUE AFUA_6G10090)"/>
    <property type="match status" value="1"/>
</dbReference>
<dbReference type="CDD" id="cd12169">
    <property type="entry name" value="PGDH_like_1"/>
    <property type="match status" value="1"/>
</dbReference>
<keyword evidence="2 4" id="KW-0560">Oxidoreductase</keyword>
<dbReference type="EMBL" id="BAABRU010000034">
    <property type="protein sequence ID" value="GAA5531152.1"/>
    <property type="molecule type" value="Genomic_DNA"/>
</dbReference>
<dbReference type="Pfam" id="PF02826">
    <property type="entry name" value="2-Hacid_dh_C"/>
    <property type="match status" value="1"/>
</dbReference>
<evidence type="ECO:0000256" key="4">
    <source>
        <dbReference type="RuleBase" id="RU003719"/>
    </source>
</evidence>
<dbReference type="InterPro" id="IPR006140">
    <property type="entry name" value="D-isomer_DH_NAD-bd"/>
</dbReference>
<name>A0ABP9X6Z8_9CHLR</name>
<dbReference type="Gene3D" id="3.40.50.720">
    <property type="entry name" value="NAD(P)-binding Rossmann-like Domain"/>
    <property type="match status" value="2"/>
</dbReference>
<reference evidence="7 8" key="1">
    <citation type="submission" date="2024-02" db="EMBL/GenBank/DDBJ databases">
        <title>Herpetosiphon gulosus NBRC 112829.</title>
        <authorList>
            <person name="Ichikawa N."/>
            <person name="Katano-Makiyama Y."/>
            <person name="Hidaka K."/>
        </authorList>
    </citation>
    <scope>NUCLEOTIDE SEQUENCE [LARGE SCALE GENOMIC DNA]</scope>
    <source>
        <strain evidence="7 8">NBRC 112829</strain>
    </source>
</reference>
<evidence type="ECO:0000259" key="5">
    <source>
        <dbReference type="Pfam" id="PF00389"/>
    </source>
</evidence>
<dbReference type="SUPFAM" id="SSF52283">
    <property type="entry name" value="Formate/glycerate dehydrogenase catalytic domain-like"/>
    <property type="match status" value="1"/>
</dbReference>
<comment type="caution">
    <text evidence="7">The sequence shown here is derived from an EMBL/GenBank/DDBJ whole genome shotgun (WGS) entry which is preliminary data.</text>
</comment>
<dbReference type="RefSeq" id="WP_345724730.1">
    <property type="nucleotide sequence ID" value="NZ_BAABRU010000034.1"/>
</dbReference>
<sequence length="320" mass="34880">MSKLRCAILDDYQHAALAMADWSVLAEQLDIQVFSSHFSEQAALVQAIHDCEIVVIMRERTPFKADLLAQLPKLKLLITSGMRNASIDVAAAQTQGVVVCGTATHPEPPAELTWALILGLARQIVPENLALRTNGPWQQSIGMDLAGQRLGLLGLGKIGSKIAKVAQAFGMDVLAWSQNLTLEHTQALGVQLAESKAQLLEQSDIVSIHLVLSERTRGLIGVAELQRMRRHAYLINTSRAAIVDQAALIHALEQGWIGGAGLDVFEIEPLPGQHPFRTLPNVLATPHIGYVTQRNYQTYFGEAIEDIQAFLAGTPIRQLS</sequence>
<evidence type="ECO:0000313" key="7">
    <source>
        <dbReference type="EMBL" id="GAA5531152.1"/>
    </source>
</evidence>
<feature type="domain" description="D-isomer specific 2-hydroxyacid dehydrogenase NAD-binding" evidence="6">
    <location>
        <begin position="115"/>
        <end position="289"/>
    </location>
</feature>
<keyword evidence="8" id="KW-1185">Reference proteome</keyword>
<protein>
    <submittedName>
        <fullName evidence="7">Glycerate dehydrogenase</fullName>
    </submittedName>
</protein>
<evidence type="ECO:0000259" key="6">
    <source>
        <dbReference type="Pfam" id="PF02826"/>
    </source>
</evidence>
<keyword evidence="3" id="KW-0520">NAD</keyword>
<evidence type="ECO:0000256" key="2">
    <source>
        <dbReference type="ARBA" id="ARBA00023002"/>
    </source>
</evidence>
<evidence type="ECO:0000256" key="1">
    <source>
        <dbReference type="ARBA" id="ARBA00005854"/>
    </source>
</evidence>
<dbReference type="InterPro" id="IPR050857">
    <property type="entry name" value="D-2-hydroxyacid_DH"/>
</dbReference>
<evidence type="ECO:0000256" key="3">
    <source>
        <dbReference type="ARBA" id="ARBA00023027"/>
    </source>
</evidence>
<dbReference type="InterPro" id="IPR036291">
    <property type="entry name" value="NAD(P)-bd_dom_sf"/>
</dbReference>
<comment type="similarity">
    <text evidence="1 4">Belongs to the D-isomer specific 2-hydroxyacid dehydrogenase family.</text>
</comment>
<organism evidence="7 8">
    <name type="scientific">Herpetosiphon gulosus</name>
    <dbReference type="NCBI Taxonomy" id="1973496"/>
    <lineage>
        <taxon>Bacteria</taxon>
        <taxon>Bacillati</taxon>
        <taxon>Chloroflexota</taxon>
        <taxon>Chloroflexia</taxon>
        <taxon>Herpetosiphonales</taxon>
        <taxon>Herpetosiphonaceae</taxon>
        <taxon>Herpetosiphon</taxon>
    </lineage>
</organism>
<dbReference type="Proteomes" id="UP001428290">
    <property type="component" value="Unassembled WGS sequence"/>
</dbReference>
<dbReference type="SUPFAM" id="SSF51735">
    <property type="entry name" value="NAD(P)-binding Rossmann-fold domains"/>
    <property type="match status" value="1"/>
</dbReference>
<proteinExistence type="inferred from homology"/>